<dbReference type="InterPro" id="IPR044876">
    <property type="entry name" value="HRDC_dom_sf"/>
</dbReference>
<feature type="region of interest" description="Disordered" evidence="1">
    <location>
        <begin position="1"/>
        <end position="27"/>
    </location>
</feature>
<dbReference type="InterPro" id="IPR002121">
    <property type="entry name" value="HRDC_dom"/>
</dbReference>
<dbReference type="Proteomes" id="UP001176940">
    <property type="component" value="Unassembled WGS sequence"/>
</dbReference>
<dbReference type="Pfam" id="PF00570">
    <property type="entry name" value="HRDC"/>
    <property type="match status" value="1"/>
</dbReference>
<reference evidence="3" key="1">
    <citation type="submission" date="2023-07" db="EMBL/GenBank/DDBJ databases">
        <authorList>
            <person name="Stuckert A."/>
        </authorList>
    </citation>
    <scope>NUCLEOTIDE SEQUENCE</scope>
</reference>
<accession>A0ABN9LHN4</accession>
<evidence type="ECO:0000313" key="4">
    <source>
        <dbReference type="Proteomes" id="UP001176940"/>
    </source>
</evidence>
<evidence type="ECO:0000313" key="3">
    <source>
        <dbReference type="EMBL" id="CAJ0939478.1"/>
    </source>
</evidence>
<protein>
    <recommendedName>
        <fullName evidence="2">HRDC domain-containing protein</fullName>
    </recommendedName>
</protein>
<name>A0ABN9LHN4_9NEOB</name>
<dbReference type="SMART" id="SM00341">
    <property type="entry name" value="HRDC"/>
    <property type="match status" value="1"/>
</dbReference>
<dbReference type="InterPro" id="IPR010997">
    <property type="entry name" value="HRDC-like_sf"/>
</dbReference>
<evidence type="ECO:0000256" key="1">
    <source>
        <dbReference type="SAM" id="MobiDB-lite"/>
    </source>
</evidence>
<feature type="domain" description="HRDC" evidence="2">
    <location>
        <begin position="131"/>
        <end position="210"/>
    </location>
</feature>
<proteinExistence type="predicted"/>
<dbReference type="PROSITE" id="PS50967">
    <property type="entry name" value="HRDC"/>
    <property type="match status" value="1"/>
</dbReference>
<gene>
    <name evidence="3" type="ORF">RIMI_LOCUS8027504</name>
</gene>
<comment type="caution">
    <text evidence="3">The sequence shown here is derived from an EMBL/GenBank/DDBJ whole genome shotgun (WGS) entry which is preliminary data.</text>
</comment>
<organism evidence="3 4">
    <name type="scientific">Ranitomeya imitator</name>
    <name type="common">mimic poison frog</name>
    <dbReference type="NCBI Taxonomy" id="111125"/>
    <lineage>
        <taxon>Eukaryota</taxon>
        <taxon>Metazoa</taxon>
        <taxon>Chordata</taxon>
        <taxon>Craniata</taxon>
        <taxon>Vertebrata</taxon>
        <taxon>Euteleostomi</taxon>
        <taxon>Amphibia</taxon>
        <taxon>Batrachia</taxon>
        <taxon>Anura</taxon>
        <taxon>Neobatrachia</taxon>
        <taxon>Hyloidea</taxon>
        <taxon>Dendrobatidae</taxon>
        <taxon>Dendrobatinae</taxon>
        <taxon>Ranitomeya</taxon>
    </lineage>
</organism>
<dbReference type="EMBL" id="CAUEEQ010015607">
    <property type="protein sequence ID" value="CAJ0939478.1"/>
    <property type="molecule type" value="Genomic_DNA"/>
</dbReference>
<evidence type="ECO:0000259" key="2">
    <source>
        <dbReference type="PROSITE" id="PS50967"/>
    </source>
</evidence>
<keyword evidence="4" id="KW-1185">Reference proteome</keyword>
<dbReference type="Gene3D" id="1.10.150.80">
    <property type="entry name" value="HRDC domain"/>
    <property type="match status" value="1"/>
</dbReference>
<dbReference type="SUPFAM" id="SSF47819">
    <property type="entry name" value="HRDC-like"/>
    <property type="match status" value="1"/>
</dbReference>
<sequence length="307" mass="33503">MALASVDFPSDLSSMGDRLRETDFTGRNWMSKAKNQSCPSLMLTPSEELCPRKFAPSLQPRSPMVRQLLPDVGSKKPEASVEKISLRDKFSYDEPGKISKTSEIPSTSILRFISPRKQSKPPEPAVSPREMELQTILYGKLLAARQKIASEKDIPPAVLATNKVLVDMAKIRPTTIENMKQLDGVSEAKANMLAPLVEIVKEFCLANTLKAGSLNVSCPNLPTIVAVPKSSACLALPRVSSYYLLLVSRTAVVHGYIGGLSTAFQNAVDKPLMQGTLYCTLHGKQLRNHSGKNAAVPQKKTHCVNMA</sequence>